<organism evidence="2 3">
    <name type="scientific">Ambispora leptoticha</name>
    <dbReference type="NCBI Taxonomy" id="144679"/>
    <lineage>
        <taxon>Eukaryota</taxon>
        <taxon>Fungi</taxon>
        <taxon>Fungi incertae sedis</taxon>
        <taxon>Mucoromycota</taxon>
        <taxon>Glomeromycotina</taxon>
        <taxon>Glomeromycetes</taxon>
        <taxon>Archaeosporales</taxon>
        <taxon>Ambisporaceae</taxon>
        <taxon>Ambispora</taxon>
    </lineage>
</organism>
<sequence length="96" mass="10731">MSEWGNPLPVMWQVPGGKENKLMIPVVVASEPGTAQTNYKKWLESHAKESESLVFEINNSPHFILSTTRHVKSCGKQRGPPRKAKYSLVTDSELVP</sequence>
<dbReference type="AlphaFoldDB" id="A0A9N9ETY6"/>
<feature type="non-terminal residue" evidence="2">
    <location>
        <position position="96"/>
    </location>
</feature>
<protein>
    <submittedName>
        <fullName evidence="2">2293_t:CDS:1</fullName>
    </submittedName>
</protein>
<keyword evidence="3" id="KW-1185">Reference proteome</keyword>
<dbReference type="Proteomes" id="UP000789508">
    <property type="component" value="Unassembled WGS sequence"/>
</dbReference>
<feature type="compositionally biased region" description="Basic residues" evidence="1">
    <location>
        <begin position="73"/>
        <end position="85"/>
    </location>
</feature>
<feature type="region of interest" description="Disordered" evidence="1">
    <location>
        <begin position="73"/>
        <end position="96"/>
    </location>
</feature>
<evidence type="ECO:0000313" key="2">
    <source>
        <dbReference type="EMBL" id="CAG8694015.1"/>
    </source>
</evidence>
<comment type="caution">
    <text evidence="2">The sequence shown here is derived from an EMBL/GenBank/DDBJ whole genome shotgun (WGS) entry which is preliminary data.</text>
</comment>
<accession>A0A9N9ETY6</accession>
<evidence type="ECO:0000256" key="1">
    <source>
        <dbReference type="SAM" id="MobiDB-lite"/>
    </source>
</evidence>
<proteinExistence type="predicted"/>
<reference evidence="2" key="1">
    <citation type="submission" date="2021-06" db="EMBL/GenBank/DDBJ databases">
        <authorList>
            <person name="Kallberg Y."/>
            <person name="Tangrot J."/>
            <person name="Rosling A."/>
        </authorList>
    </citation>
    <scope>NUCLEOTIDE SEQUENCE</scope>
    <source>
        <strain evidence="2">FL130A</strain>
    </source>
</reference>
<name>A0A9N9ETY6_9GLOM</name>
<dbReference type="EMBL" id="CAJVPS010017506">
    <property type="protein sequence ID" value="CAG8694015.1"/>
    <property type="molecule type" value="Genomic_DNA"/>
</dbReference>
<gene>
    <name evidence="2" type="ORF">ALEPTO_LOCUS11313</name>
</gene>
<evidence type="ECO:0000313" key="3">
    <source>
        <dbReference type="Proteomes" id="UP000789508"/>
    </source>
</evidence>
<dbReference type="OrthoDB" id="1734798at2759"/>